<dbReference type="Proteomes" id="UP000663879">
    <property type="component" value="Unassembled WGS sequence"/>
</dbReference>
<feature type="domain" description="Integrase catalytic" evidence="2">
    <location>
        <begin position="1"/>
        <end position="100"/>
    </location>
</feature>
<dbReference type="GO" id="GO:0015074">
    <property type="term" value="P:DNA integration"/>
    <property type="evidence" value="ECO:0007669"/>
    <property type="project" value="InterPro"/>
</dbReference>
<sequence>MDHGNKSAETSSEDGSYYFVNHDDYSRWAAIDKLRTISFVQVKEVLDRLFAILKTPIKYKSDNGSPFQSYQFAEYAKQMGFIHQRITPRWPRANGEDQELQCFLETYRETPHTTTGVAPAKLLFLHARTSGIPEIEELNFEKIKNLYEFARANDRKAKEKMKQEYDKRMKSNRSRSESLG</sequence>
<evidence type="ECO:0000256" key="1">
    <source>
        <dbReference type="SAM" id="MobiDB-lite"/>
    </source>
</evidence>
<dbReference type="InterPro" id="IPR036397">
    <property type="entry name" value="RNaseH_sf"/>
</dbReference>
<evidence type="ECO:0000313" key="4">
    <source>
        <dbReference type="Proteomes" id="UP000663879"/>
    </source>
</evidence>
<dbReference type="PANTHER" id="PTHR37984:SF5">
    <property type="entry name" value="PROTEIN NYNRIN-LIKE"/>
    <property type="match status" value="1"/>
</dbReference>
<dbReference type="PANTHER" id="PTHR37984">
    <property type="entry name" value="PROTEIN CBG26694"/>
    <property type="match status" value="1"/>
</dbReference>
<dbReference type="InterPro" id="IPR050951">
    <property type="entry name" value="Retrovirus_Pol_polyprotein"/>
</dbReference>
<dbReference type="Gene3D" id="3.30.420.10">
    <property type="entry name" value="Ribonuclease H-like superfamily/Ribonuclease H"/>
    <property type="match status" value="1"/>
</dbReference>
<dbReference type="EMBL" id="CAJNOC010001411">
    <property type="protein sequence ID" value="CAF0862632.1"/>
    <property type="molecule type" value="Genomic_DNA"/>
</dbReference>
<dbReference type="AlphaFoldDB" id="A0A813WYW8"/>
<accession>A0A813WYW8</accession>
<dbReference type="GO" id="GO:0003676">
    <property type="term" value="F:nucleic acid binding"/>
    <property type="evidence" value="ECO:0007669"/>
    <property type="project" value="InterPro"/>
</dbReference>
<dbReference type="OrthoDB" id="5988424at2759"/>
<organism evidence="3 4">
    <name type="scientific">Brachionus calyciflorus</name>
    <dbReference type="NCBI Taxonomy" id="104777"/>
    <lineage>
        <taxon>Eukaryota</taxon>
        <taxon>Metazoa</taxon>
        <taxon>Spiralia</taxon>
        <taxon>Gnathifera</taxon>
        <taxon>Rotifera</taxon>
        <taxon>Eurotatoria</taxon>
        <taxon>Monogononta</taxon>
        <taxon>Pseudotrocha</taxon>
        <taxon>Ploima</taxon>
        <taxon>Brachionidae</taxon>
        <taxon>Brachionus</taxon>
    </lineage>
</organism>
<dbReference type="PROSITE" id="PS50994">
    <property type="entry name" value="INTEGRASE"/>
    <property type="match status" value="1"/>
</dbReference>
<keyword evidence="4" id="KW-1185">Reference proteome</keyword>
<dbReference type="InterPro" id="IPR001584">
    <property type="entry name" value="Integrase_cat-core"/>
</dbReference>
<evidence type="ECO:0000259" key="2">
    <source>
        <dbReference type="PROSITE" id="PS50994"/>
    </source>
</evidence>
<evidence type="ECO:0000313" key="3">
    <source>
        <dbReference type="EMBL" id="CAF0862632.1"/>
    </source>
</evidence>
<dbReference type="InterPro" id="IPR012337">
    <property type="entry name" value="RNaseH-like_sf"/>
</dbReference>
<reference evidence="3" key="1">
    <citation type="submission" date="2021-02" db="EMBL/GenBank/DDBJ databases">
        <authorList>
            <person name="Nowell W R."/>
        </authorList>
    </citation>
    <scope>NUCLEOTIDE SEQUENCE</scope>
    <source>
        <strain evidence="3">Ploen Becks lab</strain>
    </source>
</reference>
<name>A0A813WYW8_9BILA</name>
<proteinExistence type="predicted"/>
<gene>
    <name evidence="3" type="ORF">OXX778_LOCUS9515</name>
</gene>
<dbReference type="Pfam" id="PF00665">
    <property type="entry name" value="rve"/>
    <property type="match status" value="1"/>
</dbReference>
<comment type="caution">
    <text evidence="3">The sequence shown here is derived from an EMBL/GenBank/DDBJ whole genome shotgun (WGS) entry which is preliminary data.</text>
</comment>
<protein>
    <recommendedName>
        <fullName evidence="2">Integrase catalytic domain-containing protein</fullName>
    </recommendedName>
</protein>
<feature type="region of interest" description="Disordered" evidence="1">
    <location>
        <begin position="155"/>
        <end position="180"/>
    </location>
</feature>
<feature type="compositionally biased region" description="Basic and acidic residues" evidence="1">
    <location>
        <begin position="155"/>
        <end position="169"/>
    </location>
</feature>
<dbReference type="SUPFAM" id="SSF53098">
    <property type="entry name" value="Ribonuclease H-like"/>
    <property type="match status" value="1"/>
</dbReference>